<reference evidence="3 4" key="1">
    <citation type="submission" date="2019-07" db="EMBL/GenBank/DDBJ databases">
        <title>De Novo Assembly of kiwifruit Actinidia rufa.</title>
        <authorList>
            <person name="Sugita-Konishi S."/>
            <person name="Sato K."/>
            <person name="Mori E."/>
            <person name="Abe Y."/>
            <person name="Kisaki G."/>
            <person name="Hamano K."/>
            <person name="Suezawa K."/>
            <person name="Otani M."/>
            <person name="Fukuda T."/>
            <person name="Manabe T."/>
            <person name="Gomi K."/>
            <person name="Tabuchi M."/>
            <person name="Akimitsu K."/>
            <person name="Kataoka I."/>
        </authorList>
    </citation>
    <scope>NUCLEOTIDE SEQUENCE [LARGE SCALE GENOMIC DNA]</scope>
    <source>
        <strain evidence="4">cv. Fuchu</strain>
    </source>
</reference>
<sequence>MKLELKLGLATLSLFSLSLSSSAQTTNTLRRVPLRSELRPPDPVAIILLPERQQNRGLLNAPQPLQHHSLKSPKRDLSLPALRPPNLEIKSPLQKSKEEWWWLDDEELAGARSLCL</sequence>
<gene>
    <name evidence="3" type="ORF">Acr_24g0006440</name>
</gene>
<feature type="signal peptide" evidence="2">
    <location>
        <begin position="1"/>
        <end position="23"/>
    </location>
</feature>
<proteinExistence type="predicted"/>
<evidence type="ECO:0000256" key="1">
    <source>
        <dbReference type="SAM" id="MobiDB-lite"/>
    </source>
</evidence>
<keyword evidence="2" id="KW-0732">Signal</keyword>
<keyword evidence="4" id="KW-1185">Reference proteome</keyword>
<dbReference type="Proteomes" id="UP000585474">
    <property type="component" value="Unassembled WGS sequence"/>
</dbReference>
<accession>A0A7J0GVA3</accession>
<evidence type="ECO:0000313" key="4">
    <source>
        <dbReference type="Proteomes" id="UP000585474"/>
    </source>
</evidence>
<dbReference type="AlphaFoldDB" id="A0A7J0GVA3"/>
<organism evidence="3 4">
    <name type="scientific">Actinidia rufa</name>
    <dbReference type="NCBI Taxonomy" id="165716"/>
    <lineage>
        <taxon>Eukaryota</taxon>
        <taxon>Viridiplantae</taxon>
        <taxon>Streptophyta</taxon>
        <taxon>Embryophyta</taxon>
        <taxon>Tracheophyta</taxon>
        <taxon>Spermatophyta</taxon>
        <taxon>Magnoliopsida</taxon>
        <taxon>eudicotyledons</taxon>
        <taxon>Gunneridae</taxon>
        <taxon>Pentapetalae</taxon>
        <taxon>asterids</taxon>
        <taxon>Ericales</taxon>
        <taxon>Actinidiaceae</taxon>
        <taxon>Actinidia</taxon>
    </lineage>
</organism>
<evidence type="ECO:0000256" key="2">
    <source>
        <dbReference type="SAM" id="SignalP"/>
    </source>
</evidence>
<evidence type="ECO:0000313" key="3">
    <source>
        <dbReference type="EMBL" id="GFZ14454.1"/>
    </source>
</evidence>
<feature type="chain" id="PRO_5029469756" evidence="2">
    <location>
        <begin position="24"/>
        <end position="116"/>
    </location>
</feature>
<feature type="region of interest" description="Disordered" evidence="1">
    <location>
        <begin position="57"/>
        <end position="83"/>
    </location>
</feature>
<dbReference type="EMBL" id="BJWL01000024">
    <property type="protein sequence ID" value="GFZ14454.1"/>
    <property type="molecule type" value="Genomic_DNA"/>
</dbReference>
<comment type="caution">
    <text evidence="3">The sequence shown here is derived from an EMBL/GenBank/DDBJ whole genome shotgun (WGS) entry which is preliminary data.</text>
</comment>
<name>A0A7J0GVA3_9ERIC</name>
<protein>
    <submittedName>
        <fullName evidence="3">Uncharacterized protein</fullName>
    </submittedName>
</protein>